<feature type="signal peptide" evidence="1">
    <location>
        <begin position="1"/>
        <end position="39"/>
    </location>
</feature>
<dbReference type="AlphaFoldDB" id="A0A939J8Q8"/>
<sequence>MPNSIRQTLARAFAPNRHMGFAFALSLTYALAAPSMVHAQEEAGLSLELNRAAQTKTGCMLTFVATNKAKASLNGVAYELVLFNKDGLVEQMTAFDFGALPNGKTVVRQFELPNRQCESLGQILINGASRCDVADPQPGLEDICISALQPKTRADIDFLK</sequence>
<dbReference type="Proteomes" id="UP000664779">
    <property type="component" value="Unassembled WGS sequence"/>
</dbReference>
<proteinExistence type="predicted"/>
<name>A0A939J8Q8_9HYPH</name>
<evidence type="ECO:0008006" key="4">
    <source>
        <dbReference type="Google" id="ProtNLM"/>
    </source>
</evidence>
<feature type="chain" id="PRO_5037482403" description="Tat pathway signal sequence domain protein" evidence="1">
    <location>
        <begin position="40"/>
        <end position="160"/>
    </location>
</feature>
<protein>
    <recommendedName>
        <fullName evidence="4">Tat pathway signal sequence domain protein</fullName>
    </recommendedName>
</protein>
<comment type="caution">
    <text evidence="2">The sequence shown here is derived from an EMBL/GenBank/DDBJ whole genome shotgun (WGS) entry which is preliminary data.</text>
</comment>
<evidence type="ECO:0000256" key="1">
    <source>
        <dbReference type="SAM" id="SignalP"/>
    </source>
</evidence>
<keyword evidence="3" id="KW-1185">Reference proteome</keyword>
<gene>
    <name evidence="2" type="ORF">J0X15_05175</name>
</gene>
<organism evidence="2 3">
    <name type="scientific">Roseibium limicola</name>
    <dbReference type="NCBI Taxonomy" id="2816037"/>
    <lineage>
        <taxon>Bacteria</taxon>
        <taxon>Pseudomonadati</taxon>
        <taxon>Pseudomonadota</taxon>
        <taxon>Alphaproteobacteria</taxon>
        <taxon>Hyphomicrobiales</taxon>
        <taxon>Stappiaceae</taxon>
        <taxon>Roseibium</taxon>
    </lineage>
</organism>
<dbReference type="RefSeq" id="WP_206938722.1">
    <property type="nucleotide sequence ID" value="NZ_JAFLNF010000002.1"/>
</dbReference>
<keyword evidence="1" id="KW-0732">Signal</keyword>
<reference evidence="2" key="1">
    <citation type="submission" date="2021-03" db="EMBL/GenBank/DDBJ databases">
        <title>Roseibium sp. CAU 1637 isolated from Incheon.</title>
        <authorList>
            <person name="Kim W."/>
        </authorList>
    </citation>
    <scope>NUCLEOTIDE SEQUENCE</scope>
    <source>
        <strain evidence="2">CAU 1637</strain>
    </source>
</reference>
<accession>A0A939J8Q8</accession>
<evidence type="ECO:0000313" key="2">
    <source>
        <dbReference type="EMBL" id="MBO0344603.1"/>
    </source>
</evidence>
<dbReference type="EMBL" id="JAFLNF010000002">
    <property type="protein sequence ID" value="MBO0344603.1"/>
    <property type="molecule type" value="Genomic_DNA"/>
</dbReference>
<evidence type="ECO:0000313" key="3">
    <source>
        <dbReference type="Proteomes" id="UP000664779"/>
    </source>
</evidence>